<protein>
    <submittedName>
        <fullName evidence="1">Uncharacterized protein</fullName>
    </submittedName>
</protein>
<gene>
    <name evidence="1" type="ORF">KUCAC02_006583</name>
</gene>
<reference evidence="1" key="1">
    <citation type="submission" date="2022-05" db="EMBL/GenBank/DDBJ databases">
        <title>Chromosome-level genome of Chaenocephalus aceratus.</title>
        <authorList>
            <person name="Park H."/>
        </authorList>
    </citation>
    <scope>NUCLEOTIDE SEQUENCE</scope>
    <source>
        <strain evidence="1">KU_202001</strain>
    </source>
</reference>
<feature type="non-terminal residue" evidence="1">
    <location>
        <position position="1"/>
    </location>
</feature>
<name>A0ACB9VTK6_CHAAC</name>
<evidence type="ECO:0000313" key="1">
    <source>
        <dbReference type="EMBL" id="KAI4803021.1"/>
    </source>
</evidence>
<dbReference type="Proteomes" id="UP001057452">
    <property type="component" value="Chromosome 23"/>
</dbReference>
<evidence type="ECO:0000313" key="2">
    <source>
        <dbReference type="Proteomes" id="UP001057452"/>
    </source>
</evidence>
<proteinExistence type="predicted"/>
<keyword evidence="2" id="KW-1185">Reference proteome</keyword>
<sequence length="93" mass="10453">AAPRSSTRWSRRGPSAARRLDNFSIQPGPLRSASKGSEQRPRPWGQKCNAGGRPGPTAKEAEWYHLSEGLDRLLILLQCHVTEPLQRDRARPR</sequence>
<accession>A0ACB9VTK6</accession>
<comment type="caution">
    <text evidence="1">The sequence shown here is derived from an EMBL/GenBank/DDBJ whole genome shotgun (WGS) entry which is preliminary data.</text>
</comment>
<organism evidence="1 2">
    <name type="scientific">Chaenocephalus aceratus</name>
    <name type="common">Blackfin icefish</name>
    <name type="synonym">Chaenichthys aceratus</name>
    <dbReference type="NCBI Taxonomy" id="36190"/>
    <lineage>
        <taxon>Eukaryota</taxon>
        <taxon>Metazoa</taxon>
        <taxon>Chordata</taxon>
        <taxon>Craniata</taxon>
        <taxon>Vertebrata</taxon>
        <taxon>Euteleostomi</taxon>
        <taxon>Actinopterygii</taxon>
        <taxon>Neopterygii</taxon>
        <taxon>Teleostei</taxon>
        <taxon>Neoteleostei</taxon>
        <taxon>Acanthomorphata</taxon>
        <taxon>Eupercaria</taxon>
        <taxon>Perciformes</taxon>
        <taxon>Notothenioidei</taxon>
        <taxon>Channichthyidae</taxon>
        <taxon>Chaenocephalus</taxon>
    </lineage>
</organism>
<dbReference type="EMBL" id="CM043807">
    <property type="protein sequence ID" value="KAI4803021.1"/>
    <property type="molecule type" value="Genomic_DNA"/>
</dbReference>